<name>A0ABU6VTL4_9FABA</name>
<comment type="caution">
    <text evidence="2">The sequence shown here is derived from an EMBL/GenBank/DDBJ whole genome shotgun (WGS) entry which is preliminary data.</text>
</comment>
<keyword evidence="3" id="KW-1185">Reference proteome</keyword>
<feature type="compositionally biased region" description="Basic and acidic residues" evidence="1">
    <location>
        <begin position="43"/>
        <end position="52"/>
    </location>
</feature>
<evidence type="ECO:0000256" key="1">
    <source>
        <dbReference type="SAM" id="MobiDB-lite"/>
    </source>
</evidence>
<evidence type="ECO:0000313" key="2">
    <source>
        <dbReference type="EMBL" id="MED6176541.1"/>
    </source>
</evidence>
<evidence type="ECO:0000313" key="3">
    <source>
        <dbReference type="Proteomes" id="UP001341840"/>
    </source>
</evidence>
<feature type="compositionally biased region" description="Basic and acidic residues" evidence="1">
    <location>
        <begin position="84"/>
        <end position="97"/>
    </location>
</feature>
<proteinExistence type="predicted"/>
<sequence>MLKNREGAEQANPPVIMEAGGEIQEGGWLVIQQMKLEIEEKTKQLEDQKKNGEQAGSDFSEEIQVLKSENKDLKGEISLMKKKSKEESKEMLERRSAERTGLVSTIALLRKEAEESVNELKLLKDEN</sequence>
<reference evidence="2 3" key="1">
    <citation type="journal article" date="2023" name="Plants (Basel)">
        <title>Bridging the Gap: Combining Genomics and Transcriptomics Approaches to Understand Stylosanthes scabra, an Orphan Legume from the Brazilian Caatinga.</title>
        <authorList>
            <person name="Ferreira-Neto J.R.C."/>
            <person name="da Silva M.D."/>
            <person name="Binneck E."/>
            <person name="de Melo N.F."/>
            <person name="da Silva R.H."/>
            <person name="de Melo A.L.T.M."/>
            <person name="Pandolfi V."/>
            <person name="Bustamante F.O."/>
            <person name="Brasileiro-Vidal A.C."/>
            <person name="Benko-Iseppon A.M."/>
        </authorList>
    </citation>
    <scope>NUCLEOTIDE SEQUENCE [LARGE SCALE GENOMIC DNA]</scope>
    <source>
        <tissue evidence="2">Leaves</tissue>
    </source>
</reference>
<feature type="region of interest" description="Disordered" evidence="1">
    <location>
        <begin position="77"/>
        <end position="97"/>
    </location>
</feature>
<organism evidence="2 3">
    <name type="scientific">Stylosanthes scabra</name>
    <dbReference type="NCBI Taxonomy" id="79078"/>
    <lineage>
        <taxon>Eukaryota</taxon>
        <taxon>Viridiplantae</taxon>
        <taxon>Streptophyta</taxon>
        <taxon>Embryophyta</taxon>
        <taxon>Tracheophyta</taxon>
        <taxon>Spermatophyta</taxon>
        <taxon>Magnoliopsida</taxon>
        <taxon>eudicotyledons</taxon>
        <taxon>Gunneridae</taxon>
        <taxon>Pentapetalae</taxon>
        <taxon>rosids</taxon>
        <taxon>fabids</taxon>
        <taxon>Fabales</taxon>
        <taxon>Fabaceae</taxon>
        <taxon>Papilionoideae</taxon>
        <taxon>50 kb inversion clade</taxon>
        <taxon>dalbergioids sensu lato</taxon>
        <taxon>Dalbergieae</taxon>
        <taxon>Pterocarpus clade</taxon>
        <taxon>Stylosanthes</taxon>
    </lineage>
</organism>
<protein>
    <submittedName>
        <fullName evidence="2">Uncharacterized protein</fullName>
    </submittedName>
</protein>
<gene>
    <name evidence="2" type="ORF">PIB30_089265</name>
</gene>
<accession>A0ABU6VTL4</accession>
<feature type="region of interest" description="Disordered" evidence="1">
    <location>
        <begin position="43"/>
        <end position="63"/>
    </location>
</feature>
<dbReference type="EMBL" id="JASCZI010152695">
    <property type="protein sequence ID" value="MED6176541.1"/>
    <property type="molecule type" value="Genomic_DNA"/>
</dbReference>
<dbReference type="Proteomes" id="UP001341840">
    <property type="component" value="Unassembled WGS sequence"/>
</dbReference>